<dbReference type="Pfam" id="PF00892">
    <property type="entry name" value="EamA"/>
    <property type="match status" value="1"/>
</dbReference>
<evidence type="ECO:0000313" key="6">
    <source>
        <dbReference type="Proteomes" id="UP001501358"/>
    </source>
</evidence>
<feature type="transmembrane region" description="Helical" evidence="3">
    <location>
        <begin position="229"/>
        <end position="247"/>
    </location>
</feature>
<feature type="transmembrane region" description="Helical" evidence="3">
    <location>
        <begin position="28"/>
        <end position="50"/>
    </location>
</feature>
<name>A0ABN3M8X0_9ACTN</name>
<evidence type="ECO:0000313" key="5">
    <source>
        <dbReference type="EMBL" id="GAA2497881.1"/>
    </source>
</evidence>
<feature type="transmembrane region" description="Helical" evidence="3">
    <location>
        <begin position="285"/>
        <end position="304"/>
    </location>
</feature>
<evidence type="ECO:0000259" key="4">
    <source>
        <dbReference type="Pfam" id="PF00892"/>
    </source>
</evidence>
<keyword evidence="3" id="KW-0472">Membrane</keyword>
<keyword evidence="3" id="KW-1133">Transmembrane helix</keyword>
<gene>
    <name evidence="5" type="ORF">GCM10010406_38010</name>
</gene>
<reference evidence="5 6" key="1">
    <citation type="journal article" date="2019" name="Int. J. Syst. Evol. Microbiol.">
        <title>The Global Catalogue of Microorganisms (GCM) 10K type strain sequencing project: providing services to taxonomists for standard genome sequencing and annotation.</title>
        <authorList>
            <consortium name="The Broad Institute Genomics Platform"/>
            <consortium name="The Broad Institute Genome Sequencing Center for Infectious Disease"/>
            <person name="Wu L."/>
            <person name="Ma J."/>
        </authorList>
    </citation>
    <scope>NUCLEOTIDE SEQUENCE [LARGE SCALE GENOMIC DNA]</scope>
    <source>
        <strain evidence="5 6">JCM 6307</strain>
    </source>
</reference>
<feature type="transmembrane region" description="Helical" evidence="3">
    <location>
        <begin position="201"/>
        <end position="223"/>
    </location>
</feature>
<dbReference type="RefSeq" id="WP_344384392.1">
    <property type="nucleotide sequence ID" value="NZ_BAAATA010000024.1"/>
</dbReference>
<dbReference type="Proteomes" id="UP001501358">
    <property type="component" value="Unassembled WGS sequence"/>
</dbReference>
<evidence type="ECO:0000256" key="1">
    <source>
        <dbReference type="ARBA" id="ARBA00007362"/>
    </source>
</evidence>
<dbReference type="SUPFAM" id="SSF103481">
    <property type="entry name" value="Multidrug resistance efflux transporter EmrE"/>
    <property type="match status" value="2"/>
</dbReference>
<proteinExistence type="inferred from homology"/>
<evidence type="ECO:0000256" key="2">
    <source>
        <dbReference type="SAM" id="MobiDB-lite"/>
    </source>
</evidence>
<feature type="transmembrane region" description="Helical" evidence="3">
    <location>
        <begin position="86"/>
        <end position="104"/>
    </location>
</feature>
<accession>A0ABN3M8X0</accession>
<dbReference type="InterPro" id="IPR000620">
    <property type="entry name" value="EamA_dom"/>
</dbReference>
<dbReference type="EMBL" id="BAAATA010000024">
    <property type="protein sequence ID" value="GAA2497881.1"/>
    <property type="molecule type" value="Genomic_DNA"/>
</dbReference>
<comment type="similarity">
    <text evidence="1">Belongs to the EamA transporter family.</text>
</comment>
<feature type="transmembrane region" description="Helical" evidence="3">
    <location>
        <begin position="56"/>
        <end position="74"/>
    </location>
</feature>
<feature type="transmembrane region" description="Helical" evidence="3">
    <location>
        <begin position="169"/>
        <end position="189"/>
    </location>
</feature>
<feature type="transmembrane region" description="Helical" evidence="3">
    <location>
        <begin position="259"/>
        <end position="279"/>
    </location>
</feature>
<feature type="compositionally biased region" description="Low complexity" evidence="2">
    <location>
        <begin position="1"/>
        <end position="18"/>
    </location>
</feature>
<comment type="caution">
    <text evidence="5">The sequence shown here is derived from an EMBL/GenBank/DDBJ whole genome shotgun (WGS) entry which is preliminary data.</text>
</comment>
<organism evidence="5 6">
    <name type="scientific">Streptomyces thermolineatus</name>
    <dbReference type="NCBI Taxonomy" id="44033"/>
    <lineage>
        <taxon>Bacteria</taxon>
        <taxon>Bacillati</taxon>
        <taxon>Actinomycetota</taxon>
        <taxon>Actinomycetes</taxon>
        <taxon>Kitasatosporales</taxon>
        <taxon>Streptomycetaceae</taxon>
        <taxon>Streptomyces</taxon>
    </lineage>
</organism>
<feature type="transmembrane region" description="Helical" evidence="3">
    <location>
        <begin position="137"/>
        <end position="153"/>
    </location>
</feature>
<protein>
    <submittedName>
        <fullName evidence="5">EamA family transporter</fullName>
    </submittedName>
</protein>
<keyword evidence="3" id="KW-0812">Transmembrane</keyword>
<dbReference type="InterPro" id="IPR037185">
    <property type="entry name" value="EmrE-like"/>
</dbReference>
<feature type="region of interest" description="Disordered" evidence="2">
    <location>
        <begin position="1"/>
        <end position="22"/>
    </location>
</feature>
<feature type="domain" description="EamA" evidence="4">
    <location>
        <begin position="170"/>
        <end position="297"/>
    </location>
</feature>
<evidence type="ECO:0000256" key="3">
    <source>
        <dbReference type="SAM" id="Phobius"/>
    </source>
</evidence>
<sequence>MARPATASAASAAGAPAADDGRGRQGGAALLVLGGALSTQFGAAVAALLFPAAGPLGVVVLRLAVAAVVLMVLVRPRLRGRSRADWGVVAAYGMVLAGMNAAIYQAIERVPLGVAVTLEFLGPLALAVVMSRRPLDAVWVVLAGAGVLLLARAESGGGHGGAGGGLDPVGVAFALAAAVCWAGYILLAARAGARFPGTDGLALAMTVGALAVLPLGVADAGAALVEPRVLVLGAAVALLSSVLPYTLELFSLRILSTGTFGILMSLGPALAALAGWLVLGQALAWQQTAAIVMVVLAGAGSVRFSRPPA</sequence>
<feature type="transmembrane region" description="Helical" evidence="3">
    <location>
        <begin position="110"/>
        <end position="130"/>
    </location>
</feature>
<keyword evidence="6" id="KW-1185">Reference proteome</keyword>